<dbReference type="Pfam" id="PF18150">
    <property type="entry name" value="DUF5600"/>
    <property type="match status" value="1"/>
</dbReference>
<dbReference type="SUPFAM" id="SSF52540">
    <property type="entry name" value="P-loop containing nucleoside triphosphate hydrolases"/>
    <property type="match status" value="1"/>
</dbReference>
<dbReference type="InterPro" id="IPR040990">
    <property type="entry name" value="DUF5600"/>
</dbReference>
<dbReference type="PANTHER" id="PTHR43681:SF1">
    <property type="entry name" value="SARCALUMENIN"/>
    <property type="match status" value="1"/>
</dbReference>
<evidence type="ECO:0000259" key="2">
    <source>
        <dbReference type="PROSITE" id="PS51718"/>
    </source>
</evidence>
<dbReference type="PROSITE" id="PS51718">
    <property type="entry name" value="G_DYNAMIN_2"/>
    <property type="match status" value="1"/>
</dbReference>
<dbReference type="InterPro" id="IPR030381">
    <property type="entry name" value="G_DYNAMIN_dom"/>
</dbReference>
<proteinExistence type="predicted"/>
<evidence type="ECO:0000313" key="3">
    <source>
        <dbReference type="EMBL" id="CAD9410879.1"/>
    </source>
</evidence>
<gene>
    <name evidence="3" type="ORF">FPAR1323_LOCUS7388</name>
</gene>
<dbReference type="EMBL" id="HBGT01013753">
    <property type="protein sequence ID" value="CAD9410879.1"/>
    <property type="molecule type" value="Transcribed_RNA"/>
</dbReference>
<evidence type="ECO:0000256" key="1">
    <source>
        <dbReference type="ARBA" id="ARBA00004481"/>
    </source>
</evidence>
<organism evidence="3">
    <name type="scientific">Florenciella parvula</name>
    <dbReference type="NCBI Taxonomy" id="236787"/>
    <lineage>
        <taxon>Eukaryota</taxon>
        <taxon>Sar</taxon>
        <taxon>Stramenopiles</taxon>
        <taxon>Ochrophyta</taxon>
        <taxon>Dictyochophyceae</taxon>
        <taxon>Florenciellales</taxon>
        <taxon>Florenciella</taxon>
    </lineage>
</organism>
<dbReference type="PANTHER" id="PTHR43681">
    <property type="entry name" value="TRANSMEMBRANE GTPASE FZO"/>
    <property type="match status" value="1"/>
</dbReference>
<dbReference type="GO" id="GO:0005525">
    <property type="term" value="F:GTP binding"/>
    <property type="evidence" value="ECO:0007669"/>
    <property type="project" value="InterPro"/>
</dbReference>
<name>A0A7S2FRL9_9STRA</name>
<dbReference type="InterPro" id="IPR006073">
    <property type="entry name" value="GTP-bd"/>
</dbReference>
<dbReference type="InterPro" id="IPR027417">
    <property type="entry name" value="P-loop_NTPase"/>
</dbReference>
<dbReference type="GO" id="GO:0010008">
    <property type="term" value="C:endosome membrane"/>
    <property type="evidence" value="ECO:0007669"/>
    <property type="project" value="UniProtKB-SubCell"/>
</dbReference>
<sequence length="321" mass="36316">MTVAPGSPFGGLKYFGNNFLTRFEGSIVNAPVLEKLSLIDTPGVLSGEKQKLNRNYDFDQITRWFAERVDMIILLFDPFKLDISDELSDVIRILKGNEDKIRVVLNKADAVEIQQLMRVYGALMWSLGKVFETPEVVRVYIGSFWEAPPRNPDTAPLLQAEMDDLLDDLRELPRSSAVRKVNELVKRVRLLRAHTYVLHELRDAMPNFMGREKKQRALCEEKEMANTFRSVHRKRNLPPGDFPEIKKFCSIAKELDFTDFPRVDGSRLKNGKLVEALERAMSEDIPRLLESLPGLTAPGAAGIMVGNQVAGAVAEPDQVYK</sequence>
<dbReference type="AlphaFoldDB" id="A0A7S2FRL9"/>
<dbReference type="Gene3D" id="3.40.50.300">
    <property type="entry name" value="P-loop containing nucleotide triphosphate hydrolases"/>
    <property type="match status" value="1"/>
</dbReference>
<dbReference type="InterPro" id="IPR051943">
    <property type="entry name" value="TRAFAC_Dynamin-like_GTPase"/>
</dbReference>
<accession>A0A7S2FRL9</accession>
<reference evidence="3" key="1">
    <citation type="submission" date="2021-01" db="EMBL/GenBank/DDBJ databases">
        <authorList>
            <person name="Corre E."/>
            <person name="Pelletier E."/>
            <person name="Niang G."/>
            <person name="Scheremetjew M."/>
            <person name="Finn R."/>
            <person name="Kale V."/>
            <person name="Holt S."/>
            <person name="Cochrane G."/>
            <person name="Meng A."/>
            <person name="Brown T."/>
            <person name="Cohen L."/>
        </authorList>
    </citation>
    <scope>NUCLEOTIDE SEQUENCE</scope>
    <source>
        <strain evidence="3">RCC1693</strain>
    </source>
</reference>
<feature type="domain" description="Dynamin-type G" evidence="2">
    <location>
        <begin position="1"/>
        <end position="177"/>
    </location>
</feature>
<protein>
    <recommendedName>
        <fullName evidence="2">Dynamin-type G domain-containing protein</fullName>
    </recommendedName>
</protein>
<comment type="subcellular location">
    <subcellularLocation>
        <location evidence="1">Endosome membrane</location>
        <topology evidence="1">Peripheral membrane protein</topology>
    </subcellularLocation>
</comment>
<dbReference type="Pfam" id="PF01926">
    <property type="entry name" value="MMR_HSR1"/>
    <property type="match status" value="1"/>
</dbReference>